<reference evidence="2 3" key="1">
    <citation type="submission" date="2019-03" db="EMBL/GenBank/DDBJ databases">
        <title>First draft genome of Liparis tanakae, snailfish: a comprehensive survey of snailfish specific genes.</title>
        <authorList>
            <person name="Kim W."/>
            <person name="Song I."/>
            <person name="Jeong J.-H."/>
            <person name="Kim D."/>
            <person name="Kim S."/>
            <person name="Ryu S."/>
            <person name="Song J.Y."/>
            <person name="Lee S.K."/>
        </authorList>
    </citation>
    <scope>NUCLEOTIDE SEQUENCE [LARGE SCALE GENOMIC DNA]</scope>
    <source>
        <tissue evidence="2">Muscle</tissue>
    </source>
</reference>
<proteinExistence type="predicted"/>
<evidence type="ECO:0000313" key="2">
    <source>
        <dbReference type="EMBL" id="TNN86719.1"/>
    </source>
</evidence>
<evidence type="ECO:0000313" key="3">
    <source>
        <dbReference type="Proteomes" id="UP000314294"/>
    </source>
</evidence>
<sequence>MSPRVQPTFFARILVYIVVANVFIEPAQGLDLVQQAIVPLSRLVPCAQEPCRSNIRIKQKDSQNIRMWLINHIAPEKGKDIISLCSAVNGMKLQYVMSMVACLLDKVSDTALVQPPLHPGSSSQHMQSCPSALHLFYCAPSIHSPPCLHCPAS</sequence>
<dbReference type="AlphaFoldDB" id="A0A4Z2J954"/>
<keyword evidence="1" id="KW-0732">Signal</keyword>
<evidence type="ECO:0000256" key="1">
    <source>
        <dbReference type="SAM" id="SignalP"/>
    </source>
</evidence>
<dbReference type="EMBL" id="SRLO01000013">
    <property type="protein sequence ID" value="TNN86719.1"/>
    <property type="molecule type" value="Genomic_DNA"/>
</dbReference>
<feature type="chain" id="PRO_5021256899" evidence="1">
    <location>
        <begin position="30"/>
        <end position="153"/>
    </location>
</feature>
<gene>
    <name evidence="2" type="ORF">EYF80_002902</name>
</gene>
<organism evidence="2 3">
    <name type="scientific">Liparis tanakae</name>
    <name type="common">Tanaka's snailfish</name>
    <dbReference type="NCBI Taxonomy" id="230148"/>
    <lineage>
        <taxon>Eukaryota</taxon>
        <taxon>Metazoa</taxon>
        <taxon>Chordata</taxon>
        <taxon>Craniata</taxon>
        <taxon>Vertebrata</taxon>
        <taxon>Euteleostomi</taxon>
        <taxon>Actinopterygii</taxon>
        <taxon>Neopterygii</taxon>
        <taxon>Teleostei</taxon>
        <taxon>Neoteleostei</taxon>
        <taxon>Acanthomorphata</taxon>
        <taxon>Eupercaria</taxon>
        <taxon>Perciformes</taxon>
        <taxon>Cottioidei</taxon>
        <taxon>Cottales</taxon>
        <taxon>Liparidae</taxon>
        <taxon>Liparis</taxon>
    </lineage>
</organism>
<comment type="caution">
    <text evidence="2">The sequence shown here is derived from an EMBL/GenBank/DDBJ whole genome shotgun (WGS) entry which is preliminary data.</text>
</comment>
<accession>A0A4Z2J954</accession>
<keyword evidence="3" id="KW-1185">Reference proteome</keyword>
<feature type="signal peptide" evidence="1">
    <location>
        <begin position="1"/>
        <end position="29"/>
    </location>
</feature>
<name>A0A4Z2J954_9TELE</name>
<protein>
    <submittedName>
        <fullName evidence="2">Uncharacterized protein</fullName>
    </submittedName>
</protein>
<dbReference type="Proteomes" id="UP000314294">
    <property type="component" value="Unassembled WGS sequence"/>
</dbReference>